<dbReference type="Proteomes" id="UP001055879">
    <property type="component" value="Linkage Group LG05"/>
</dbReference>
<reference evidence="1 2" key="2">
    <citation type="journal article" date="2022" name="Mol. Ecol. Resour.">
        <title>The genomes of chicory, endive, great burdock and yacon provide insights into Asteraceae paleo-polyploidization history and plant inulin production.</title>
        <authorList>
            <person name="Fan W."/>
            <person name="Wang S."/>
            <person name="Wang H."/>
            <person name="Wang A."/>
            <person name="Jiang F."/>
            <person name="Liu H."/>
            <person name="Zhao H."/>
            <person name="Xu D."/>
            <person name="Zhang Y."/>
        </authorList>
    </citation>
    <scope>NUCLEOTIDE SEQUENCE [LARGE SCALE GENOMIC DNA]</scope>
    <source>
        <strain evidence="2">cv. Niubang</strain>
    </source>
</reference>
<protein>
    <submittedName>
        <fullName evidence="1">Uncharacterized protein</fullName>
    </submittedName>
</protein>
<comment type="caution">
    <text evidence="1">The sequence shown here is derived from an EMBL/GenBank/DDBJ whole genome shotgun (WGS) entry which is preliminary data.</text>
</comment>
<dbReference type="EMBL" id="CM042051">
    <property type="protein sequence ID" value="KAI3728168.1"/>
    <property type="molecule type" value="Genomic_DNA"/>
</dbReference>
<proteinExistence type="predicted"/>
<name>A0ACB9C1P5_ARCLA</name>
<accession>A0ACB9C1P5</accession>
<organism evidence="1 2">
    <name type="scientific">Arctium lappa</name>
    <name type="common">Greater burdock</name>
    <name type="synonym">Lappa major</name>
    <dbReference type="NCBI Taxonomy" id="4217"/>
    <lineage>
        <taxon>Eukaryota</taxon>
        <taxon>Viridiplantae</taxon>
        <taxon>Streptophyta</taxon>
        <taxon>Embryophyta</taxon>
        <taxon>Tracheophyta</taxon>
        <taxon>Spermatophyta</taxon>
        <taxon>Magnoliopsida</taxon>
        <taxon>eudicotyledons</taxon>
        <taxon>Gunneridae</taxon>
        <taxon>Pentapetalae</taxon>
        <taxon>asterids</taxon>
        <taxon>campanulids</taxon>
        <taxon>Asterales</taxon>
        <taxon>Asteraceae</taxon>
        <taxon>Carduoideae</taxon>
        <taxon>Cardueae</taxon>
        <taxon>Arctiinae</taxon>
        <taxon>Arctium</taxon>
    </lineage>
</organism>
<sequence>MSPEVSIRLPPEIITCILHHLPAKSLGRFRCVSKNWLSLISDPQFIKTHQTTQIRNHLIFVSYDHSLYSLPFHHHEPQSVVSKPKKLRFDSHHVVFTLYGCCNGLVLVSAHNFDGVHSLVVLNPTTRETVELPESKFEVISNWSEIEIVYGFGYDSLADDYKIVTISYFHNHYLIPPESMSVHVYSLRTNTWRWVIDSPYDFSYGRFVSGVFVDGFLHWIAKKGCDLLPVIVGFSLADERFIELPSPCLCNGVDIMTRNDCKLVVLGGKLGVFLDGEVWLMNRYGVKESWMKISIYGLDGIPMVEPMFLDEKGKILLVSRNVMLIYDVEERTLCKSVNTSQKLKDLKVRGTYIESLVSPKLSI</sequence>
<evidence type="ECO:0000313" key="2">
    <source>
        <dbReference type="Proteomes" id="UP001055879"/>
    </source>
</evidence>
<keyword evidence="2" id="KW-1185">Reference proteome</keyword>
<gene>
    <name evidence="1" type="ORF">L6452_16799</name>
</gene>
<reference evidence="2" key="1">
    <citation type="journal article" date="2022" name="Mol. Ecol. Resour.">
        <title>The genomes of chicory, endive, great burdock and yacon provide insights into Asteraceae palaeo-polyploidization history and plant inulin production.</title>
        <authorList>
            <person name="Fan W."/>
            <person name="Wang S."/>
            <person name="Wang H."/>
            <person name="Wang A."/>
            <person name="Jiang F."/>
            <person name="Liu H."/>
            <person name="Zhao H."/>
            <person name="Xu D."/>
            <person name="Zhang Y."/>
        </authorList>
    </citation>
    <scope>NUCLEOTIDE SEQUENCE [LARGE SCALE GENOMIC DNA]</scope>
    <source>
        <strain evidence="2">cv. Niubang</strain>
    </source>
</reference>
<evidence type="ECO:0000313" key="1">
    <source>
        <dbReference type="EMBL" id="KAI3728168.1"/>
    </source>
</evidence>